<evidence type="ECO:0000313" key="8">
    <source>
        <dbReference type="Proteomes" id="UP000000564"/>
    </source>
</evidence>
<keyword evidence="3 5" id="KW-1133">Transmembrane helix</keyword>
<comment type="subcellular location">
    <subcellularLocation>
        <location evidence="1">Membrane</location>
        <topology evidence="1">Multi-pass membrane protein</topology>
    </subcellularLocation>
</comment>
<dbReference type="EMBL" id="AE014074">
    <property type="protein sequence ID" value="AAM79178.1"/>
    <property type="molecule type" value="Genomic_DNA"/>
</dbReference>
<gene>
    <name evidence="7" type="primary">czcD</name>
    <name evidence="7" type="ordered locus">SpyM3_0571</name>
</gene>
<feature type="transmembrane region" description="Helical" evidence="5">
    <location>
        <begin position="165"/>
        <end position="185"/>
    </location>
</feature>
<evidence type="ECO:0000256" key="4">
    <source>
        <dbReference type="ARBA" id="ARBA00023136"/>
    </source>
</evidence>
<feature type="transmembrane region" description="Helical" evidence="5">
    <location>
        <begin position="139"/>
        <end position="159"/>
    </location>
</feature>
<dbReference type="RefSeq" id="WP_011054363.1">
    <property type="nucleotide sequence ID" value="NC_004070.1"/>
</dbReference>
<evidence type="ECO:0000256" key="1">
    <source>
        <dbReference type="ARBA" id="ARBA00004141"/>
    </source>
</evidence>
<keyword evidence="2 5" id="KW-0812">Transmembrane</keyword>
<dbReference type="GO" id="GO:0005886">
    <property type="term" value="C:plasma membrane"/>
    <property type="evidence" value="ECO:0007669"/>
    <property type="project" value="TreeGrafter"/>
</dbReference>
<feature type="transmembrane region" description="Helical" evidence="5">
    <location>
        <begin position="74"/>
        <end position="93"/>
    </location>
</feature>
<dbReference type="SUPFAM" id="SSF161111">
    <property type="entry name" value="Cation efflux protein transmembrane domain-like"/>
    <property type="match status" value="1"/>
</dbReference>
<dbReference type="KEGG" id="spg:SpyM3_0571"/>
<evidence type="ECO:0000256" key="5">
    <source>
        <dbReference type="SAM" id="Phobius"/>
    </source>
</evidence>
<dbReference type="InterPro" id="IPR002524">
    <property type="entry name" value="Cation_efflux"/>
</dbReference>
<dbReference type="GO" id="GO:0005385">
    <property type="term" value="F:zinc ion transmembrane transporter activity"/>
    <property type="evidence" value="ECO:0007669"/>
    <property type="project" value="TreeGrafter"/>
</dbReference>
<reference evidence="7 8" key="1">
    <citation type="journal article" date="2002" name="Proc. Natl. Acad. Sci. U.S.A.">
        <title>Genome sequence of a serotype M3 strain of group A Streptococcus: phage-encoded toxins, the high-virulence phenotype, and clone emergence.</title>
        <authorList>
            <person name="Beres S.B."/>
            <person name="Sylva G.L."/>
            <person name="Barbian K.D."/>
            <person name="Lei B."/>
            <person name="Hoff J.S."/>
            <person name="Mammarella N.D."/>
            <person name="Liu M.Y."/>
            <person name="Smoot J.C."/>
            <person name="Porcella S.F."/>
            <person name="Parkins L.D."/>
            <person name="Campbell D.S."/>
            <person name="Smith T.M."/>
            <person name="McCormick J.K."/>
            <person name="Leung D.Y."/>
            <person name="Schlievert P.M."/>
            <person name="Musser J.M."/>
        </authorList>
    </citation>
    <scope>NUCLEOTIDE SEQUENCE [LARGE SCALE GENOMIC DNA]</scope>
    <source>
        <strain evidence="8">ATCC BAA-595 / MGAS315</strain>
    </source>
</reference>
<feature type="transmembrane region" description="Helical" evidence="5">
    <location>
        <begin position="7"/>
        <end position="27"/>
    </location>
</feature>
<evidence type="ECO:0000313" key="7">
    <source>
        <dbReference type="EMBL" id="AAM79178.1"/>
    </source>
</evidence>
<dbReference type="HOGENOM" id="CLU_013430_0_0_9"/>
<dbReference type="PANTHER" id="PTHR11562:SF17">
    <property type="entry name" value="RE54080P-RELATED"/>
    <property type="match status" value="1"/>
</dbReference>
<dbReference type="PANTHER" id="PTHR11562">
    <property type="entry name" value="CATION EFFLUX PROTEIN/ ZINC TRANSPORTER"/>
    <property type="match status" value="1"/>
</dbReference>
<feature type="transmembrane region" description="Helical" evidence="5">
    <location>
        <begin position="105"/>
        <end position="127"/>
    </location>
</feature>
<feature type="domain" description="Cation efflux protein transmembrane" evidence="6">
    <location>
        <begin position="7"/>
        <end position="193"/>
    </location>
</feature>
<name>A0A0H2UTW8_STRP3</name>
<proteinExistence type="predicted"/>
<accession>A0A0H2UTW8</accession>
<feature type="transmembrane region" description="Helical" evidence="5">
    <location>
        <begin position="33"/>
        <end position="53"/>
    </location>
</feature>
<protein>
    <submittedName>
        <fullName evidence="7">Putative cation-efflux system membrane protein</fullName>
    </submittedName>
</protein>
<dbReference type="Pfam" id="PF01545">
    <property type="entry name" value="Cation_efflux"/>
    <property type="match status" value="1"/>
</dbReference>
<evidence type="ECO:0000259" key="6">
    <source>
        <dbReference type="Pfam" id="PF01545"/>
    </source>
</evidence>
<dbReference type="Proteomes" id="UP000000564">
    <property type="component" value="Chromosome"/>
</dbReference>
<dbReference type="NCBIfam" id="TIGR01297">
    <property type="entry name" value="CDF"/>
    <property type="match status" value="1"/>
</dbReference>
<organism evidence="7 8">
    <name type="scientific">Streptococcus pyogenes serotype M3 (strain ATCC BAA-595 / MGAS315)</name>
    <dbReference type="NCBI Taxonomy" id="198466"/>
    <lineage>
        <taxon>Bacteria</taxon>
        <taxon>Bacillati</taxon>
        <taxon>Bacillota</taxon>
        <taxon>Bacilli</taxon>
        <taxon>Lactobacillales</taxon>
        <taxon>Streptococcaceae</taxon>
        <taxon>Streptococcus</taxon>
    </lineage>
</organism>
<dbReference type="InterPro" id="IPR058533">
    <property type="entry name" value="Cation_efflux_TM"/>
</dbReference>
<evidence type="ECO:0000256" key="2">
    <source>
        <dbReference type="ARBA" id="ARBA00022692"/>
    </source>
</evidence>
<dbReference type="AlphaFoldDB" id="A0A0H2UTW8"/>
<sequence>MPASKKVTIIFILNLSFSLIEFIFGTLFFSGAILADAVHDFGDAIAIGISAILERKAVKKESPNFSLGYKRFSLLGALTTNLILISGSLLVMIETIPKLWHPTIVNYDGMFVLAIFAIIINGFASFIIHSNQTKNEEILSLHFLEDILGWLAIIILSLILKWKPWYILDPLLSIAIASFILSKALPKLVATANIFLDGVPDSIDYCALHHELSQLPHIVSVNQLNVWSMDGIDHRATIHCCLRKSTTEKHCKKSIRLICQRYNINSVTVEIDTSLNEHQHHCSSLSSIEVN</sequence>
<dbReference type="Gene3D" id="1.20.1510.10">
    <property type="entry name" value="Cation efflux protein transmembrane domain"/>
    <property type="match status" value="1"/>
</dbReference>
<keyword evidence="4 5" id="KW-0472">Membrane</keyword>
<evidence type="ECO:0000256" key="3">
    <source>
        <dbReference type="ARBA" id="ARBA00022989"/>
    </source>
</evidence>
<dbReference type="InterPro" id="IPR027469">
    <property type="entry name" value="Cation_efflux_TMD_sf"/>
</dbReference>
<dbReference type="InterPro" id="IPR050681">
    <property type="entry name" value="CDF/SLC30A"/>
</dbReference>